<feature type="region of interest" description="Disordered" evidence="2">
    <location>
        <begin position="1"/>
        <end position="816"/>
    </location>
</feature>
<evidence type="ECO:0000259" key="3">
    <source>
        <dbReference type="Pfam" id="PF03816"/>
    </source>
</evidence>
<feature type="region of interest" description="Disordered" evidence="2">
    <location>
        <begin position="867"/>
        <end position="900"/>
    </location>
</feature>
<reference evidence="5 6" key="1">
    <citation type="submission" date="2016-10" db="EMBL/GenBank/DDBJ databases">
        <title>The Draft Genome Sequence of Actinokineospora bangkokensis 44EHWT reveals the biosynthetic pathway of antifungal compounds Thailandins with unusual extender unit butylmalonyl-CoA.</title>
        <authorList>
            <person name="Greule A."/>
            <person name="Intra B."/>
            <person name="Flemming S."/>
            <person name="Rommel M.G."/>
            <person name="Panbangred W."/>
            <person name="Bechthold A."/>
        </authorList>
    </citation>
    <scope>NUCLEOTIDE SEQUENCE [LARGE SCALE GENOMIC DNA]</scope>
    <source>
        <strain evidence="5 6">44EHW</strain>
    </source>
</reference>
<evidence type="ECO:0000259" key="4">
    <source>
        <dbReference type="Pfam" id="PF13399"/>
    </source>
</evidence>
<organism evidence="5 6">
    <name type="scientific">Actinokineospora bangkokensis</name>
    <dbReference type="NCBI Taxonomy" id="1193682"/>
    <lineage>
        <taxon>Bacteria</taxon>
        <taxon>Bacillati</taxon>
        <taxon>Actinomycetota</taxon>
        <taxon>Actinomycetes</taxon>
        <taxon>Pseudonocardiales</taxon>
        <taxon>Pseudonocardiaceae</taxon>
        <taxon>Actinokineospora</taxon>
    </lineage>
</organism>
<feature type="compositionally biased region" description="Low complexity" evidence="2">
    <location>
        <begin position="269"/>
        <end position="281"/>
    </location>
</feature>
<sequence length="1465" mass="152521">MPDDHDRDGAPGAGEPPGGRRRAPEHPQAEPAERTGRRRRSLENSGGLSVSDLVERHSGSRPDLTPVAPPAPEPPRPTGRRGTRRHRTTTVPADILAQAQGQPVAERPAAPRQDDGIPTTVADLLGPTRAVPDAPRRARPAGTGTFPVDREAHPQPAAAYPPAPGGRRRAPEPEDAQPTGRRALPDDVRQRLLAEPTPDTPAARVGESTSRRPRGGFPTAEELEAARRALTGRRARPDDAPDPAAPHPGEAPSGRRALADDDPADAGHRAAPGDAPGGRRALVGEGDDAAAGGRRALPDGDATGAAPSGRRVLPDGDAEPARRGRRALPEQAPDAGHRAAEPEAGRRGRRALPEVEETLVADGGPFPADPNRTTLPAPGHHTPGQGEPLPLNRSRGGRRALPEPVADAEQFPRDPNLAQGPQEPGGTGTHRRPNLANAFRRVRPDGTSYPRPGAEGLPTAGPAAEVAPPNGTGAFRRPPNGTGALRRPGHDDPHPPGARRPGDSYPRPDAEGLPAGGTGALRRPGPDDLDADGGRRPAPGAEGVPGGLRRPGTGAHPRPDLPPNGTGAFRRPAPGDSYPRPDAEGIPANGTGAFRRPAPGDSYPRPGAEGMPNGRRPAPGDSYPRPDAEGIPTNGTGAFRRPAPGDSYPRPDAEGIPTNGTGAFRRPAPGDSYPRPDAEGIPTNGTGAYPRPDAGPRPGTGPRPRPGGPRRPDADAPPAGGTGAFRRPTPGDSHPRPGSAGLPTGDSYPRPDAPGLPTGEGPRIPRQQPPGQSSMPPQPPEEDGERGVALTPPPGVSPAEAIGMTTEMEPIGEAVQKRRRVDQTLARFSAVHDELAAEERARKAKKLKLNPFAAEDDEMDERLSELGRVPGSEPEEVVDFDVDSKSGPEAQARTVRTEAVADPAEVTDVLAATPAAAGAEPEQPEPEQPAPDEAVTEFILGEPVLVELDAAAPAAEPRPAEPEADEPEPAVEVPVQRDRRVVAARAAAAVVAVLVFAATGVGWGFTKWANDSIADVRALDPDSASITDAAGQRGDENFLLVGSDTREGATEEEGVGTAETVPGARSDTVMVAHVPADRSRVVVVSFPRDLEIKRPDCERFDPATNSYTGEVVPGQKSAKMNTAYQFGGPLCMTKVVQELSGLQITRFIGINFEGFKGMVDAVDGVDVCVEKPMFDTLLNTWIVKDPGTDVLLKGDQALNFVRARHVKGDPTSDYGRIKRQQRFLSSLLRKAMSGNVLLDPGKLTSFTGAFARSTFGDGITLDSLLTLGRSLQGLQAGKVTFVTVPTTGYANDRGNEVLRADDNKALFAAVRGNQSLPGEQQGGAATPQPAPLRQQQAEPVDPKTLKIQVLNGGSTIGGIARRTAESLTGYGFTVVAAGASPVPVQKTTIRYGKGHEAQAQALASAVPSATLELDQGAGSALVLVLGPEFDGKVVKPGAAGGTAPPAQEELPGDLSTVNAGDVTCA</sequence>
<dbReference type="RefSeq" id="WP_084794501.1">
    <property type="nucleotide sequence ID" value="NZ_MKQR01000026.1"/>
</dbReference>
<feature type="compositionally biased region" description="Basic and acidic residues" evidence="2">
    <location>
        <begin position="335"/>
        <end position="346"/>
    </location>
</feature>
<feature type="domain" description="Cell envelope-related transcriptional attenuator" evidence="3">
    <location>
        <begin position="1065"/>
        <end position="1231"/>
    </location>
</feature>
<dbReference type="Pfam" id="PF03816">
    <property type="entry name" value="LytR_cpsA_psr"/>
    <property type="match status" value="1"/>
</dbReference>
<dbReference type="Gene3D" id="3.40.630.190">
    <property type="entry name" value="LCP protein"/>
    <property type="match status" value="1"/>
</dbReference>
<feature type="region of interest" description="Disordered" evidence="2">
    <location>
        <begin position="1438"/>
        <end position="1458"/>
    </location>
</feature>
<keyword evidence="6" id="KW-1185">Reference proteome</keyword>
<gene>
    <name evidence="5" type="ORF">BJP25_30140</name>
</gene>
<accession>A0A1Q9LFU7</accession>
<feature type="compositionally biased region" description="Low complexity" evidence="2">
    <location>
        <begin position="289"/>
        <end position="302"/>
    </location>
</feature>
<dbReference type="STRING" id="1193682.BJP25_30140"/>
<evidence type="ECO:0008006" key="7">
    <source>
        <dbReference type="Google" id="ProtNLM"/>
    </source>
</evidence>
<feature type="compositionally biased region" description="Basic and acidic residues" evidence="2">
    <location>
        <begin position="183"/>
        <end position="192"/>
    </location>
</feature>
<protein>
    <recommendedName>
        <fullName evidence="7">LytR family transcriptional regulator</fullName>
    </recommendedName>
</protein>
<feature type="compositionally biased region" description="Pro residues" evidence="2">
    <location>
        <begin position="693"/>
        <end position="709"/>
    </location>
</feature>
<name>A0A1Q9LFU7_9PSEU</name>
<feature type="compositionally biased region" description="Basic and acidic residues" evidence="2">
    <location>
        <begin position="488"/>
        <end position="510"/>
    </location>
</feature>
<feature type="region of interest" description="Disordered" evidence="2">
    <location>
        <begin position="952"/>
        <end position="973"/>
    </location>
</feature>
<dbReference type="InterPro" id="IPR027381">
    <property type="entry name" value="LytR/CpsA/Psr_C"/>
</dbReference>
<feature type="compositionally biased region" description="Basic and acidic residues" evidence="2">
    <location>
        <begin position="22"/>
        <end position="35"/>
    </location>
</feature>
<dbReference type="NCBIfam" id="TIGR00350">
    <property type="entry name" value="lytR_cpsA_psr"/>
    <property type="match status" value="1"/>
</dbReference>
<evidence type="ECO:0000313" key="6">
    <source>
        <dbReference type="Proteomes" id="UP000186040"/>
    </source>
</evidence>
<comment type="caution">
    <text evidence="5">The sequence shown here is derived from an EMBL/GenBank/DDBJ whole genome shotgun (WGS) entry which is preliminary data.</text>
</comment>
<dbReference type="Gene3D" id="3.30.70.2390">
    <property type="match status" value="1"/>
</dbReference>
<comment type="similarity">
    <text evidence="1">Belongs to the LytR/CpsA/Psr (LCP) family.</text>
</comment>
<dbReference type="InterPro" id="IPR004474">
    <property type="entry name" value="LytR_CpsA_psr"/>
</dbReference>
<feature type="region of interest" description="Disordered" evidence="2">
    <location>
        <begin position="1316"/>
        <end position="1340"/>
    </location>
</feature>
<dbReference type="InterPro" id="IPR050922">
    <property type="entry name" value="LytR/CpsA/Psr_CW_biosynth"/>
</dbReference>
<evidence type="ECO:0000256" key="2">
    <source>
        <dbReference type="SAM" id="MobiDB-lite"/>
    </source>
</evidence>
<feature type="domain" description="LytR/CpsA/Psr regulator C-terminal" evidence="4">
    <location>
        <begin position="1345"/>
        <end position="1429"/>
    </location>
</feature>
<dbReference type="EMBL" id="MKQR01000026">
    <property type="protein sequence ID" value="OLR90829.1"/>
    <property type="molecule type" value="Genomic_DNA"/>
</dbReference>
<feature type="compositionally biased region" description="Low complexity" evidence="2">
    <location>
        <begin position="761"/>
        <end position="775"/>
    </location>
</feature>
<dbReference type="Proteomes" id="UP000186040">
    <property type="component" value="Unassembled WGS sequence"/>
</dbReference>
<feature type="compositionally biased region" description="Pro residues" evidence="2">
    <location>
        <begin position="67"/>
        <end position="77"/>
    </location>
</feature>
<feature type="compositionally biased region" description="Basic residues" evidence="2">
    <location>
        <begin position="78"/>
        <end position="88"/>
    </location>
</feature>
<dbReference type="PANTHER" id="PTHR33392:SF6">
    <property type="entry name" value="POLYISOPRENYL-TEICHOIC ACID--PEPTIDOGLYCAN TEICHOIC ACID TRANSFERASE TAGU"/>
    <property type="match status" value="1"/>
</dbReference>
<proteinExistence type="inferred from homology"/>
<dbReference type="PANTHER" id="PTHR33392">
    <property type="entry name" value="POLYISOPRENYL-TEICHOIC ACID--PEPTIDOGLYCAN TEICHOIC ACID TRANSFERASE TAGU"/>
    <property type="match status" value="1"/>
</dbReference>
<evidence type="ECO:0000313" key="5">
    <source>
        <dbReference type="EMBL" id="OLR90829.1"/>
    </source>
</evidence>
<dbReference type="OrthoDB" id="9782542at2"/>
<dbReference type="Pfam" id="PF13399">
    <property type="entry name" value="LytR_C"/>
    <property type="match status" value="1"/>
</dbReference>
<evidence type="ECO:0000256" key="1">
    <source>
        <dbReference type="ARBA" id="ARBA00006068"/>
    </source>
</evidence>